<dbReference type="EMBL" id="CP041356">
    <property type="protein sequence ID" value="QDK71472.1"/>
    <property type="molecule type" value="Genomic_DNA"/>
</dbReference>
<dbReference type="AlphaFoldDB" id="A0A514ZA58"/>
<proteinExistence type="predicted"/>
<sequence>MKKELTVNNAPCGYSRIKHKKRIRKVDEFQLTPENVRSVGRGYANVVKAFIEGYQEVINERV</sequence>
<dbReference type="Proteomes" id="UP000315128">
    <property type="component" value="Chromosome"/>
</dbReference>
<gene>
    <name evidence="1" type="ORF">FLP15_10245</name>
</gene>
<evidence type="ECO:0000313" key="1">
    <source>
        <dbReference type="EMBL" id="QDK71472.1"/>
    </source>
</evidence>
<reference evidence="1 2" key="1">
    <citation type="submission" date="2019-07" db="EMBL/GenBank/DDBJ databases">
        <title>Genome sequencing of KACC 19320.</title>
        <authorList>
            <person name="Heo J."/>
            <person name="Kim S.-J."/>
            <person name="Kim J.-S."/>
            <person name="Hong S.-B."/>
            <person name="Kwon S.-W."/>
        </authorList>
    </citation>
    <scope>NUCLEOTIDE SEQUENCE [LARGE SCALE GENOMIC DNA]</scope>
    <source>
        <strain evidence="1 2">KACC 19320</strain>
    </source>
</reference>
<dbReference type="RefSeq" id="WP_142767036.1">
    <property type="nucleotide sequence ID" value="NZ_CP041356.1"/>
</dbReference>
<keyword evidence="2" id="KW-1185">Reference proteome</keyword>
<accession>A0A514ZA58</accession>
<name>A0A514ZA58_9LACT</name>
<protein>
    <submittedName>
        <fullName evidence="1">Uncharacterized protein</fullName>
    </submittedName>
</protein>
<organism evidence="1 2">
    <name type="scientific">Lactococcus protaetiae</name>
    <dbReference type="NCBI Taxonomy" id="2592653"/>
    <lineage>
        <taxon>Bacteria</taxon>
        <taxon>Bacillati</taxon>
        <taxon>Bacillota</taxon>
        <taxon>Bacilli</taxon>
        <taxon>Lactobacillales</taxon>
        <taxon>Streptococcaceae</taxon>
        <taxon>Lactococcus</taxon>
    </lineage>
</organism>
<dbReference type="KEGG" id="lack:FLP15_10245"/>
<evidence type="ECO:0000313" key="2">
    <source>
        <dbReference type="Proteomes" id="UP000315128"/>
    </source>
</evidence>